<dbReference type="InterPro" id="IPR016181">
    <property type="entry name" value="Acyl_CoA_acyltransferase"/>
</dbReference>
<organism evidence="2 3">
    <name type="scientific">Ditylenchus destructor</name>
    <dbReference type="NCBI Taxonomy" id="166010"/>
    <lineage>
        <taxon>Eukaryota</taxon>
        <taxon>Metazoa</taxon>
        <taxon>Ecdysozoa</taxon>
        <taxon>Nematoda</taxon>
        <taxon>Chromadorea</taxon>
        <taxon>Rhabditida</taxon>
        <taxon>Tylenchina</taxon>
        <taxon>Tylenchomorpha</taxon>
        <taxon>Sphaerularioidea</taxon>
        <taxon>Anguinidae</taxon>
        <taxon>Anguininae</taxon>
        <taxon>Ditylenchus</taxon>
    </lineage>
</organism>
<feature type="signal peptide" evidence="1">
    <location>
        <begin position="1"/>
        <end position="23"/>
    </location>
</feature>
<accession>A0AAD4N419</accession>
<feature type="chain" id="PRO_5042002004" description="N-acetyltransferase domain-containing protein" evidence="1">
    <location>
        <begin position="24"/>
        <end position="188"/>
    </location>
</feature>
<evidence type="ECO:0008006" key="4">
    <source>
        <dbReference type="Google" id="ProtNLM"/>
    </source>
</evidence>
<dbReference type="Proteomes" id="UP001201812">
    <property type="component" value="Unassembled WGS sequence"/>
</dbReference>
<dbReference type="AlphaFoldDB" id="A0AAD4N419"/>
<evidence type="ECO:0000256" key="1">
    <source>
        <dbReference type="SAM" id="SignalP"/>
    </source>
</evidence>
<evidence type="ECO:0000313" key="3">
    <source>
        <dbReference type="Proteomes" id="UP001201812"/>
    </source>
</evidence>
<keyword evidence="3" id="KW-1185">Reference proteome</keyword>
<dbReference type="SUPFAM" id="SSF55729">
    <property type="entry name" value="Acyl-CoA N-acyltransferases (Nat)"/>
    <property type="match status" value="1"/>
</dbReference>
<protein>
    <recommendedName>
        <fullName evidence="4">N-acetyltransferase domain-containing protein</fullName>
    </recommendedName>
</protein>
<evidence type="ECO:0000313" key="2">
    <source>
        <dbReference type="EMBL" id="KAI1710589.1"/>
    </source>
</evidence>
<dbReference type="EMBL" id="JAKKPZ010000025">
    <property type="protein sequence ID" value="KAI1710589.1"/>
    <property type="molecule type" value="Genomic_DNA"/>
</dbReference>
<gene>
    <name evidence="2" type="ORF">DdX_10649</name>
</gene>
<comment type="caution">
    <text evidence="2">The sequence shown here is derived from an EMBL/GenBank/DDBJ whole genome shotgun (WGS) entry which is preliminary data.</text>
</comment>
<keyword evidence="1" id="KW-0732">Signal</keyword>
<name>A0AAD4N419_9BILA</name>
<sequence length="188" mass="21757">MASIPTVFLLFICLANLATSALGSKGEASGTNEKYKKWMEDTTEHFMEDDQDPKSDDWYIWLKYTGTSGTPNDIAYFQYQNPVKLEDKTQLIIWNVRVPNVMNQRKGMGEALMRKFLRVVLPALSNYNQVVTIKLDVKGGDSNKGGVRLYQKLGFDWIEKDRVQRRCTENYWMTKKINSGFMVRESEM</sequence>
<proteinExistence type="predicted"/>
<reference evidence="2" key="1">
    <citation type="submission" date="2022-01" db="EMBL/GenBank/DDBJ databases">
        <title>Genome Sequence Resource for Two Populations of Ditylenchus destructor, the Migratory Endoparasitic Phytonematode.</title>
        <authorList>
            <person name="Zhang H."/>
            <person name="Lin R."/>
            <person name="Xie B."/>
        </authorList>
    </citation>
    <scope>NUCLEOTIDE SEQUENCE</scope>
    <source>
        <strain evidence="2">BazhouSP</strain>
    </source>
</reference>
<dbReference type="Gene3D" id="3.40.630.30">
    <property type="match status" value="1"/>
</dbReference>